<evidence type="ECO:0000256" key="2">
    <source>
        <dbReference type="ARBA" id="ARBA00022737"/>
    </source>
</evidence>
<dbReference type="InterPro" id="IPR011043">
    <property type="entry name" value="Gal_Oxase/kelch_b-propeller"/>
</dbReference>
<keyword evidence="2" id="KW-0677">Repeat</keyword>
<reference evidence="3" key="1">
    <citation type="submission" date="2021-02" db="EMBL/GenBank/DDBJ databases">
        <title>First Annotated Genome of the Yellow-green Alga Tribonema minus.</title>
        <authorList>
            <person name="Mahan K.M."/>
        </authorList>
    </citation>
    <scope>NUCLEOTIDE SEQUENCE</scope>
    <source>
        <strain evidence="3">UTEX B ZZ1240</strain>
    </source>
</reference>
<dbReference type="Proteomes" id="UP000664859">
    <property type="component" value="Unassembled WGS sequence"/>
</dbReference>
<dbReference type="InterPro" id="IPR015915">
    <property type="entry name" value="Kelch-typ_b-propeller"/>
</dbReference>
<dbReference type="Pfam" id="PF24681">
    <property type="entry name" value="Kelch_KLHDC2_KLHL20_DRC7"/>
    <property type="match status" value="2"/>
</dbReference>
<protein>
    <submittedName>
        <fullName evidence="3">Uncharacterized protein</fullName>
    </submittedName>
</protein>
<dbReference type="EMBL" id="JAFCMP010000517">
    <property type="protein sequence ID" value="KAG5178229.1"/>
    <property type="molecule type" value="Genomic_DNA"/>
</dbReference>
<evidence type="ECO:0000256" key="1">
    <source>
        <dbReference type="ARBA" id="ARBA00022441"/>
    </source>
</evidence>
<accession>A0A835YN69</accession>
<dbReference type="PANTHER" id="PTHR46093">
    <property type="entry name" value="ACYL-COA-BINDING DOMAIN-CONTAINING PROTEIN 5"/>
    <property type="match status" value="1"/>
</dbReference>
<proteinExistence type="predicted"/>
<organism evidence="3 4">
    <name type="scientific">Tribonema minus</name>
    <dbReference type="NCBI Taxonomy" id="303371"/>
    <lineage>
        <taxon>Eukaryota</taxon>
        <taxon>Sar</taxon>
        <taxon>Stramenopiles</taxon>
        <taxon>Ochrophyta</taxon>
        <taxon>PX clade</taxon>
        <taxon>Xanthophyceae</taxon>
        <taxon>Tribonematales</taxon>
        <taxon>Tribonemataceae</taxon>
        <taxon>Tribonema</taxon>
    </lineage>
</organism>
<dbReference type="AlphaFoldDB" id="A0A835YN69"/>
<comment type="caution">
    <text evidence="3">The sequence shown here is derived from an EMBL/GenBank/DDBJ whole genome shotgun (WGS) entry which is preliminary data.</text>
</comment>
<gene>
    <name evidence="3" type="ORF">JKP88DRAFT_169287</name>
</gene>
<name>A0A835YN69_9STRA</name>
<evidence type="ECO:0000313" key="4">
    <source>
        <dbReference type="Proteomes" id="UP000664859"/>
    </source>
</evidence>
<keyword evidence="1" id="KW-0880">Kelch repeat</keyword>
<keyword evidence="4" id="KW-1185">Reference proteome</keyword>
<sequence>MGSNCSRCELESHNEWRQLNTVGDAPCARSGQGAVVVDDVVYIFGGCDGEAVSNDIRAFYIHTSEWQKITHQLGPSARTSFGICLGPGVEDVTVACGCNLDTPGALADIWSFNVRHRTWTKRFDSPRALYGVSVCWNDDNLLMYGGSTGVAYSDTLYAFSLKTGNVAKIKTSGEGPSERYKQEMFVVDENLYMCGGGAFAPAAGRMQMFKLNLTSLSWHVLEAENDISTPRAAFSCCVDSETSKAWIFGGFSVHNNRLQAFQTFDIQRNVWNDVQTLCSPPPRAFHSMVLCKGSLLLLLGSDGDKIFDDVWKFCIRSTPPSLQMLAAKAFIKLFPTAESPAVPHELRVLIETVRRTEHHYSGKCKKRPSIGCLLAPY</sequence>
<dbReference type="OrthoDB" id="10251809at2759"/>
<evidence type="ECO:0000313" key="3">
    <source>
        <dbReference type="EMBL" id="KAG5178229.1"/>
    </source>
</evidence>
<dbReference type="Gene3D" id="2.120.10.80">
    <property type="entry name" value="Kelch-type beta propeller"/>
    <property type="match status" value="2"/>
</dbReference>
<dbReference type="SUPFAM" id="SSF50965">
    <property type="entry name" value="Galactose oxidase, central domain"/>
    <property type="match status" value="2"/>
</dbReference>
<dbReference type="PANTHER" id="PTHR46093:SF18">
    <property type="entry name" value="FIBRONECTIN TYPE-III DOMAIN-CONTAINING PROTEIN"/>
    <property type="match status" value="1"/>
</dbReference>